<evidence type="ECO:0000313" key="2">
    <source>
        <dbReference type="Proteomes" id="UP000094224"/>
    </source>
</evidence>
<comment type="caution">
    <text evidence="1">The sequence shown here is derived from an EMBL/GenBank/DDBJ whole genome shotgun (WGS) entry which is preliminary data.</text>
</comment>
<dbReference type="RefSeq" id="WP_069401977.1">
    <property type="nucleotide sequence ID" value="NZ_JACKTB010000106.1"/>
</dbReference>
<accession>A0A1E3SQH0</accession>
<dbReference type="Gene3D" id="3.40.50.1820">
    <property type="entry name" value="alpha/beta hydrolase"/>
    <property type="match status" value="2"/>
</dbReference>
<dbReference type="STRING" id="243061.AWC25_16545"/>
<keyword evidence="2" id="KW-1185">Reference proteome</keyword>
<dbReference type="Proteomes" id="UP000094224">
    <property type="component" value="Unassembled WGS sequence"/>
</dbReference>
<gene>
    <name evidence="1" type="ORF">BHQ21_19710</name>
</gene>
<dbReference type="GO" id="GO:0016787">
    <property type="term" value="F:hydrolase activity"/>
    <property type="evidence" value="ECO:0007669"/>
    <property type="project" value="UniProtKB-KW"/>
</dbReference>
<dbReference type="OrthoDB" id="2062670at2"/>
<reference evidence="2" key="1">
    <citation type="submission" date="2016-09" db="EMBL/GenBank/DDBJ databases">
        <authorList>
            <person name="Greninger A.L."/>
            <person name="Jerome K.R."/>
            <person name="Mcnair B."/>
            <person name="Wallis C."/>
            <person name="Fang F."/>
        </authorList>
    </citation>
    <scope>NUCLEOTIDE SEQUENCE [LARGE SCALE GENOMIC DNA]</scope>
    <source>
        <strain evidence="2">BC1_M4</strain>
    </source>
</reference>
<evidence type="ECO:0000313" key="1">
    <source>
        <dbReference type="EMBL" id="ODR03853.1"/>
    </source>
</evidence>
<dbReference type="AlphaFoldDB" id="A0A1E3SQH0"/>
<organism evidence="1 2">
    <name type="scientific">Mycobacterium sherrisii</name>
    <dbReference type="NCBI Taxonomy" id="243061"/>
    <lineage>
        <taxon>Bacteria</taxon>
        <taxon>Bacillati</taxon>
        <taxon>Actinomycetota</taxon>
        <taxon>Actinomycetes</taxon>
        <taxon>Mycobacteriales</taxon>
        <taxon>Mycobacteriaceae</taxon>
        <taxon>Mycobacterium</taxon>
        <taxon>Mycobacterium simiae complex</taxon>
    </lineage>
</organism>
<proteinExistence type="predicted"/>
<dbReference type="SUPFAM" id="SSF53474">
    <property type="entry name" value="alpha/beta-Hydrolases"/>
    <property type="match status" value="1"/>
</dbReference>
<protein>
    <submittedName>
        <fullName evidence="1">Alpha/beta hydrolase</fullName>
    </submittedName>
</protein>
<name>A0A1E3SQH0_9MYCO</name>
<dbReference type="InterPro" id="IPR029058">
    <property type="entry name" value="AB_hydrolase_fold"/>
</dbReference>
<keyword evidence="1" id="KW-0378">Hydrolase</keyword>
<dbReference type="EMBL" id="MIHC01000039">
    <property type="protein sequence ID" value="ODR03853.1"/>
    <property type="molecule type" value="Genomic_DNA"/>
</dbReference>
<sequence length="396" mass="43825">MTTPAKVRVKYRRMPYLVVSQEHSVRKDVYGSIEDNVVRQAQLLRGDDDSDTVIIAMHPIGSPAYLPLFSELARTGLHVIGCGNRYTTGDSALQMENVLLDLGACVRDARERLGYRNVVLAGWSGGGSPMMGYQAEAEQPTITLTAAGEPTPLSETALPPADAVMLLAAPRSRHRLLTDFLDASITNELEPERGRDADFDLYRPDNANQPPYSAEFLSAYRARQRARSRKITEFAQNRLADLRAAGRPHDEHAFVVYGTMADPRWLDPTIEPNGRTPRWSYLGDPSVANTSPGALMRFTTTRSWLSQWSLDTAQIDAADAAPRVSKPVLILVNGRDDAVPTSHQQQVFDAIEHDDKELIELPDANHYFSGQGQKSHLAVAAGLVHDWLIRHALIKP</sequence>